<dbReference type="InterPro" id="IPR043595">
    <property type="entry name" value="FaeB/C/D"/>
</dbReference>
<evidence type="ECO:0000256" key="7">
    <source>
        <dbReference type="ARBA" id="ARBA00023326"/>
    </source>
</evidence>
<dbReference type="Pfam" id="PF02230">
    <property type="entry name" value="Abhydrolase_2"/>
    <property type="match status" value="1"/>
</dbReference>
<sequence>MKPIGKGVCAAAFFAVAMLVYAAASPANACGRDSDCMVGERSYRVVLPEGYEKMEDLGAIVYAHGHKGSAGKTIHNKALTALAEELGVAFVAANGVNGHWNLPHRPGSSQFLRQDELAYFDALKADLHNRFGIAQDHIMMTGFSAGGMVTWYLACYRGDEFMGFAPMSGTFWEPVPRECPTGPVNLIHYHGTKDKVVPLDGRRIREAKQGNVFDALGMMTRIGDYKPSGHEELSDMECARKKNDTGKRLEVCLYPSGHGFRAENIKRAWRVFDGKRPQKG</sequence>
<feature type="domain" description="Phospholipase/carboxylesterase/thioesterase" evidence="9">
    <location>
        <begin position="132"/>
        <end position="201"/>
    </location>
</feature>
<dbReference type="InterPro" id="IPR003140">
    <property type="entry name" value="PLipase/COase/thioEstase"/>
</dbReference>
<evidence type="ECO:0000256" key="8">
    <source>
        <dbReference type="SAM" id="SignalP"/>
    </source>
</evidence>
<dbReference type="InterPro" id="IPR029058">
    <property type="entry name" value="AB_hydrolase_fold"/>
</dbReference>
<keyword evidence="5" id="KW-0378">Hydrolase</keyword>
<proteinExistence type="predicted"/>
<feature type="chain" id="PRO_5031180193" evidence="8">
    <location>
        <begin position="30"/>
        <end position="280"/>
    </location>
</feature>
<evidence type="ECO:0000256" key="3">
    <source>
        <dbReference type="ARBA" id="ARBA00022651"/>
    </source>
</evidence>
<keyword evidence="7" id="KW-0624">Polysaccharide degradation</keyword>
<comment type="caution">
    <text evidence="10">The sequence shown here is derived from an EMBL/GenBank/DDBJ whole genome shotgun (WGS) entry which is preliminary data.</text>
</comment>
<dbReference type="RefSeq" id="WP_160774692.1">
    <property type="nucleotide sequence ID" value="NZ_WUMV01000002.1"/>
</dbReference>
<dbReference type="Gene3D" id="3.40.50.1820">
    <property type="entry name" value="alpha/beta hydrolase"/>
    <property type="match status" value="1"/>
</dbReference>
<reference evidence="10 11" key="1">
    <citation type="submission" date="2019-12" db="EMBL/GenBank/DDBJ databases">
        <authorList>
            <person name="Li M."/>
        </authorList>
    </citation>
    <scope>NUCLEOTIDE SEQUENCE [LARGE SCALE GENOMIC DNA]</scope>
    <source>
        <strain evidence="10 11">GBMRC 2046</strain>
    </source>
</reference>
<dbReference type="GO" id="GO:0005576">
    <property type="term" value="C:extracellular region"/>
    <property type="evidence" value="ECO:0007669"/>
    <property type="project" value="UniProtKB-SubCell"/>
</dbReference>
<accession>A0A7X3LSU4</accession>
<dbReference type="PANTHER" id="PTHR38050">
    <property type="match status" value="1"/>
</dbReference>
<keyword evidence="6" id="KW-0119">Carbohydrate metabolism</keyword>
<comment type="subcellular location">
    <subcellularLocation>
        <location evidence="1">Secreted</location>
    </subcellularLocation>
</comment>
<organism evidence="10 11">
    <name type="scientific">Stappia sediminis</name>
    <dbReference type="NCBI Taxonomy" id="2692190"/>
    <lineage>
        <taxon>Bacteria</taxon>
        <taxon>Pseudomonadati</taxon>
        <taxon>Pseudomonadota</taxon>
        <taxon>Alphaproteobacteria</taxon>
        <taxon>Hyphomicrobiales</taxon>
        <taxon>Stappiaceae</taxon>
        <taxon>Stappia</taxon>
    </lineage>
</organism>
<protein>
    <submittedName>
        <fullName evidence="10">Polyhydroxybutyrate depolymerase</fullName>
    </submittedName>
</protein>
<dbReference type="PANTHER" id="PTHR38050:SF2">
    <property type="entry name" value="FERULOYL ESTERASE C-RELATED"/>
    <property type="match status" value="1"/>
</dbReference>
<gene>
    <name evidence="10" type="ORF">GR183_06135</name>
</gene>
<evidence type="ECO:0000256" key="2">
    <source>
        <dbReference type="ARBA" id="ARBA00022525"/>
    </source>
</evidence>
<dbReference type="EMBL" id="WUMV01000002">
    <property type="protein sequence ID" value="MXN64477.1"/>
    <property type="molecule type" value="Genomic_DNA"/>
</dbReference>
<keyword evidence="4 8" id="KW-0732">Signal</keyword>
<dbReference type="Proteomes" id="UP000433101">
    <property type="component" value="Unassembled WGS sequence"/>
</dbReference>
<evidence type="ECO:0000256" key="1">
    <source>
        <dbReference type="ARBA" id="ARBA00004613"/>
    </source>
</evidence>
<keyword evidence="2" id="KW-0964">Secreted</keyword>
<keyword evidence="11" id="KW-1185">Reference proteome</keyword>
<name>A0A7X3LSU4_9HYPH</name>
<evidence type="ECO:0000256" key="6">
    <source>
        <dbReference type="ARBA" id="ARBA00023277"/>
    </source>
</evidence>
<keyword evidence="3" id="KW-0858">Xylan degradation</keyword>
<evidence type="ECO:0000313" key="11">
    <source>
        <dbReference type="Proteomes" id="UP000433101"/>
    </source>
</evidence>
<evidence type="ECO:0000313" key="10">
    <source>
        <dbReference type="EMBL" id="MXN64477.1"/>
    </source>
</evidence>
<dbReference type="SUPFAM" id="SSF53474">
    <property type="entry name" value="alpha/beta-Hydrolases"/>
    <property type="match status" value="1"/>
</dbReference>
<evidence type="ECO:0000256" key="5">
    <source>
        <dbReference type="ARBA" id="ARBA00022801"/>
    </source>
</evidence>
<evidence type="ECO:0000256" key="4">
    <source>
        <dbReference type="ARBA" id="ARBA00022729"/>
    </source>
</evidence>
<dbReference type="AlphaFoldDB" id="A0A7X3LSU4"/>
<feature type="signal peptide" evidence="8">
    <location>
        <begin position="1"/>
        <end position="29"/>
    </location>
</feature>
<evidence type="ECO:0000259" key="9">
    <source>
        <dbReference type="Pfam" id="PF02230"/>
    </source>
</evidence>
<dbReference type="GO" id="GO:0030600">
    <property type="term" value="F:feruloyl esterase activity"/>
    <property type="evidence" value="ECO:0007669"/>
    <property type="project" value="InterPro"/>
</dbReference>
<dbReference type="GO" id="GO:0045493">
    <property type="term" value="P:xylan catabolic process"/>
    <property type="evidence" value="ECO:0007669"/>
    <property type="project" value="UniProtKB-KW"/>
</dbReference>